<comment type="caution">
    <text evidence="3">The sequence shown here is derived from an EMBL/GenBank/DDBJ whole genome shotgun (WGS) entry which is preliminary data.</text>
</comment>
<evidence type="ECO:0000313" key="4">
    <source>
        <dbReference type="Proteomes" id="UP001230156"/>
    </source>
</evidence>
<dbReference type="EMBL" id="JAUYVI010000003">
    <property type="protein sequence ID" value="MDQ7248349.1"/>
    <property type="molecule type" value="Genomic_DNA"/>
</dbReference>
<dbReference type="Gene3D" id="2.60.120.10">
    <property type="entry name" value="Jelly Rolls"/>
    <property type="match status" value="1"/>
</dbReference>
<proteinExistence type="predicted"/>
<feature type="domain" description="Cupin type-2" evidence="2">
    <location>
        <begin position="80"/>
        <end position="147"/>
    </location>
</feature>
<feature type="chain" id="PRO_5046038845" evidence="1">
    <location>
        <begin position="31"/>
        <end position="159"/>
    </location>
</feature>
<dbReference type="RefSeq" id="WP_379955804.1">
    <property type="nucleotide sequence ID" value="NZ_JAUYVI010000003.1"/>
</dbReference>
<dbReference type="InterPro" id="IPR011051">
    <property type="entry name" value="RmlC_Cupin_sf"/>
</dbReference>
<dbReference type="InterPro" id="IPR013096">
    <property type="entry name" value="Cupin_2"/>
</dbReference>
<name>A0ABU0YKT4_9PROT</name>
<feature type="signal peptide" evidence="1">
    <location>
        <begin position="1"/>
        <end position="30"/>
    </location>
</feature>
<evidence type="ECO:0000313" key="3">
    <source>
        <dbReference type="EMBL" id="MDQ7248349.1"/>
    </source>
</evidence>
<protein>
    <submittedName>
        <fullName evidence="3">Cupin domain-containing protein</fullName>
    </submittedName>
</protein>
<dbReference type="Proteomes" id="UP001230156">
    <property type="component" value="Unassembled WGS sequence"/>
</dbReference>
<evidence type="ECO:0000259" key="2">
    <source>
        <dbReference type="Pfam" id="PF07883"/>
    </source>
</evidence>
<organism evidence="3 4">
    <name type="scientific">Dongia sedimenti</name>
    <dbReference type="NCBI Taxonomy" id="3064282"/>
    <lineage>
        <taxon>Bacteria</taxon>
        <taxon>Pseudomonadati</taxon>
        <taxon>Pseudomonadota</taxon>
        <taxon>Alphaproteobacteria</taxon>
        <taxon>Rhodospirillales</taxon>
        <taxon>Dongiaceae</taxon>
        <taxon>Dongia</taxon>
    </lineage>
</organism>
<accession>A0ABU0YKT4</accession>
<keyword evidence="1" id="KW-0732">Signal</keyword>
<gene>
    <name evidence="3" type="ORF">Q8A70_11765</name>
</gene>
<dbReference type="Pfam" id="PF07883">
    <property type="entry name" value="Cupin_2"/>
    <property type="match status" value="1"/>
</dbReference>
<keyword evidence="4" id="KW-1185">Reference proteome</keyword>
<sequence>MTMSTRSWRNLTFAAVLAGTSMLAATAASANGCPASQMGQNALGNAPTKPVGVTDTVLEQVDLAQQMVKLDDHKLRIRRLEIQPGGIVPLHDHADRPALIYIVSGEITEYASDCKVGIVHKAGDTSRDADLKHWWKNTGKKPVVLISADILHDPMDQNM</sequence>
<dbReference type="InterPro" id="IPR014710">
    <property type="entry name" value="RmlC-like_jellyroll"/>
</dbReference>
<evidence type="ECO:0000256" key="1">
    <source>
        <dbReference type="SAM" id="SignalP"/>
    </source>
</evidence>
<reference evidence="4" key="1">
    <citation type="submission" date="2023-08" db="EMBL/GenBank/DDBJ databases">
        <title>Rhodospirillaceae gen. nov., a novel taxon isolated from the Yangtze River Yuezi River estuary sludge.</title>
        <authorList>
            <person name="Ruan L."/>
        </authorList>
    </citation>
    <scope>NUCLEOTIDE SEQUENCE [LARGE SCALE GENOMIC DNA]</scope>
    <source>
        <strain evidence="4">R-7</strain>
    </source>
</reference>
<dbReference type="SUPFAM" id="SSF51182">
    <property type="entry name" value="RmlC-like cupins"/>
    <property type="match status" value="1"/>
</dbReference>